<dbReference type="AlphaFoldDB" id="A0A3B1DF94"/>
<feature type="compositionally biased region" description="Polar residues" evidence="1">
    <location>
        <begin position="11"/>
        <end position="20"/>
    </location>
</feature>
<protein>
    <recommendedName>
        <fullName evidence="3">Zinc resistance-associated protein</fullName>
    </recommendedName>
</protein>
<reference evidence="2" key="1">
    <citation type="submission" date="2018-06" db="EMBL/GenBank/DDBJ databases">
        <authorList>
            <person name="Zhirakovskaya E."/>
        </authorList>
    </citation>
    <scope>NUCLEOTIDE SEQUENCE</scope>
</reference>
<evidence type="ECO:0008006" key="3">
    <source>
        <dbReference type="Google" id="ProtNLM"/>
    </source>
</evidence>
<feature type="region of interest" description="Disordered" evidence="1">
    <location>
        <begin position="1"/>
        <end position="37"/>
    </location>
</feature>
<feature type="non-terminal residue" evidence="2">
    <location>
        <position position="1"/>
    </location>
</feature>
<organism evidence="2">
    <name type="scientific">hydrothermal vent metagenome</name>
    <dbReference type="NCBI Taxonomy" id="652676"/>
    <lineage>
        <taxon>unclassified sequences</taxon>
        <taxon>metagenomes</taxon>
        <taxon>ecological metagenomes</taxon>
    </lineage>
</organism>
<evidence type="ECO:0000313" key="2">
    <source>
        <dbReference type="EMBL" id="VAX41486.1"/>
    </source>
</evidence>
<proteinExistence type="predicted"/>
<evidence type="ECO:0000256" key="1">
    <source>
        <dbReference type="SAM" id="MobiDB-lite"/>
    </source>
</evidence>
<dbReference type="EMBL" id="UOGL01000552">
    <property type="protein sequence ID" value="VAX41486.1"/>
    <property type="molecule type" value="Genomic_DNA"/>
</dbReference>
<dbReference type="Gene3D" id="1.20.120.1490">
    <property type="match status" value="1"/>
</dbReference>
<gene>
    <name evidence="2" type="ORF">MNBD_PLANCTO02-3172</name>
</gene>
<name>A0A3B1DF94_9ZZZZ</name>
<accession>A0A3B1DF94</accession>
<sequence length="230" mass="24974">ALQTKVRKLESSLQQKQKMSSPAMPMSNKKQGGMKMGSGMKMKKKMMGMGMPGMKKKPMMGGMSAQGKPAMGRMGMGLMGGKGMSMMGKMKGMGAMKMPSSLPGFPGASHIYHIGATSFFLDHPQHITLTKEQQIKLNAIKEKTLLEQATSNRFISQGEQELWVLTSSDTPNASKIEAKIQKIAKLSSSKRIAYIRAVGKAAKILTNEQRQRLVGNLPAGHKKNSEGKSN</sequence>